<dbReference type="InterPro" id="IPR020846">
    <property type="entry name" value="MFS_dom"/>
</dbReference>
<feature type="domain" description="Major facilitator superfamily (MFS) profile" evidence="8">
    <location>
        <begin position="30"/>
        <end position="525"/>
    </location>
</feature>
<evidence type="ECO:0000256" key="4">
    <source>
        <dbReference type="ARBA" id="ARBA00022989"/>
    </source>
</evidence>
<dbReference type="GO" id="GO:0016020">
    <property type="term" value="C:membrane"/>
    <property type="evidence" value="ECO:0007669"/>
    <property type="project" value="UniProtKB-SubCell"/>
</dbReference>
<dbReference type="NCBIfam" id="TIGR00879">
    <property type="entry name" value="SP"/>
    <property type="match status" value="1"/>
</dbReference>
<sequence length="537" mass="61725">MFPPNSITSSEQLHSTSNNQRWTFSLIWAVIIVTFSTSFVMGVNTGGPNLYNGFIIPWLRGYPFPCQKDDSTSQWIARVWSGCDYINVLARNYTGYYYLPAIPANSYVAQNFIDSLHGILFVVGATIGSFTGQYWYKYFTRRNAIIICMLFQVVASILMIFTLEIYHGYDLGDPSLLAIKKALENKNFAISLFYISRFLSGWSAGLSCVVTPIYLTDISPRTMRGEIVTYHQLLIVIGVFFGQIISLPWLLGQHDKWHWGMSWVGIFSLIGCFLIWTLYESPRWLMQDRQRHEAIESLRALRETSEIEEEIREIEREELTVNLQDLSLVRLFTSSRFRWPLLTSIVLTAASQFSGINTVLFYSHTTFSQMGILEDKVYWTVLSTGMCLVIATMTSIKLVELFGRRPLILYPLAIIVVIMILLCVFLQINPEGLVVEILLLILIFIALFSVGLGTIPYLYPNEVFTISVRPVAHSFAMFSMFFTDALVIVVFPLLHSVFGSYVFLLFCICCLLSFVFLWLRMPETKSKRLHEIEEFWW</sequence>
<organism evidence="9 10">
    <name type="scientific">Adineta steineri</name>
    <dbReference type="NCBI Taxonomy" id="433720"/>
    <lineage>
        <taxon>Eukaryota</taxon>
        <taxon>Metazoa</taxon>
        <taxon>Spiralia</taxon>
        <taxon>Gnathifera</taxon>
        <taxon>Rotifera</taxon>
        <taxon>Eurotatoria</taxon>
        <taxon>Bdelloidea</taxon>
        <taxon>Adinetida</taxon>
        <taxon>Adinetidae</taxon>
        <taxon>Adineta</taxon>
    </lineage>
</organism>
<keyword evidence="2 6" id="KW-0813">Transport</keyword>
<feature type="transmembrane region" description="Helical" evidence="7">
    <location>
        <begin position="143"/>
        <end position="169"/>
    </location>
</feature>
<keyword evidence="5 7" id="KW-0472">Membrane</keyword>
<reference evidence="9" key="1">
    <citation type="submission" date="2021-02" db="EMBL/GenBank/DDBJ databases">
        <authorList>
            <person name="Nowell W R."/>
        </authorList>
    </citation>
    <scope>NUCLEOTIDE SEQUENCE</scope>
</reference>
<dbReference type="InterPro" id="IPR005828">
    <property type="entry name" value="MFS_sugar_transport-like"/>
</dbReference>
<feature type="transmembrane region" description="Helical" evidence="7">
    <location>
        <begin position="408"/>
        <end position="428"/>
    </location>
</feature>
<feature type="transmembrane region" description="Helical" evidence="7">
    <location>
        <begin position="500"/>
        <end position="519"/>
    </location>
</feature>
<accession>A0A814SWX8</accession>
<dbReference type="PANTHER" id="PTHR23503">
    <property type="entry name" value="SOLUTE CARRIER FAMILY 2"/>
    <property type="match status" value="1"/>
</dbReference>
<dbReference type="AlphaFoldDB" id="A0A814SWX8"/>
<evidence type="ECO:0000256" key="6">
    <source>
        <dbReference type="RuleBase" id="RU003346"/>
    </source>
</evidence>
<dbReference type="InterPro" id="IPR036259">
    <property type="entry name" value="MFS_trans_sf"/>
</dbReference>
<evidence type="ECO:0000256" key="2">
    <source>
        <dbReference type="ARBA" id="ARBA00022448"/>
    </source>
</evidence>
<dbReference type="InterPro" id="IPR003663">
    <property type="entry name" value="Sugar/inositol_transpt"/>
</dbReference>
<dbReference type="OrthoDB" id="4540492at2759"/>
<dbReference type="GO" id="GO:0015149">
    <property type="term" value="F:hexose transmembrane transporter activity"/>
    <property type="evidence" value="ECO:0007669"/>
    <property type="project" value="TreeGrafter"/>
</dbReference>
<dbReference type="PRINTS" id="PR00171">
    <property type="entry name" value="SUGRTRNSPORT"/>
</dbReference>
<comment type="subcellular location">
    <subcellularLocation>
        <location evidence="1">Membrane</location>
        <topology evidence="1">Multi-pass membrane protein</topology>
    </subcellularLocation>
</comment>
<evidence type="ECO:0000256" key="1">
    <source>
        <dbReference type="ARBA" id="ARBA00004141"/>
    </source>
</evidence>
<evidence type="ECO:0000259" key="8">
    <source>
        <dbReference type="PROSITE" id="PS50850"/>
    </source>
</evidence>
<dbReference type="EMBL" id="CAJNOM010000156">
    <property type="protein sequence ID" value="CAF1153610.1"/>
    <property type="molecule type" value="Genomic_DNA"/>
</dbReference>
<dbReference type="PROSITE" id="PS50850">
    <property type="entry name" value="MFS"/>
    <property type="match status" value="1"/>
</dbReference>
<keyword evidence="10" id="KW-1185">Reference proteome</keyword>
<dbReference type="SUPFAM" id="SSF103473">
    <property type="entry name" value="MFS general substrate transporter"/>
    <property type="match status" value="1"/>
</dbReference>
<comment type="caution">
    <text evidence="9">The sequence shown here is derived from an EMBL/GenBank/DDBJ whole genome shotgun (WGS) entry which is preliminary data.</text>
</comment>
<dbReference type="Pfam" id="PF00083">
    <property type="entry name" value="Sugar_tr"/>
    <property type="match status" value="1"/>
</dbReference>
<feature type="transmembrane region" description="Helical" evidence="7">
    <location>
        <begin position="116"/>
        <end position="136"/>
    </location>
</feature>
<feature type="transmembrane region" description="Helical" evidence="7">
    <location>
        <begin position="21"/>
        <end position="43"/>
    </location>
</feature>
<dbReference type="InterPro" id="IPR045263">
    <property type="entry name" value="GLUT"/>
</dbReference>
<feature type="transmembrane region" description="Helical" evidence="7">
    <location>
        <begin position="377"/>
        <end position="396"/>
    </location>
</feature>
<keyword evidence="4 7" id="KW-1133">Transmembrane helix</keyword>
<feature type="transmembrane region" description="Helical" evidence="7">
    <location>
        <begin position="339"/>
        <end position="362"/>
    </location>
</feature>
<dbReference type="PANTHER" id="PTHR23503:SF8">
    <property type="entry name" value="FACILITATED GLUCOSE TRANSPORTER PROTEIN 1"/>
    <property type="match status" value="1"/>
</dbReference>
<feature type="transmembrane region" description="Helical" evidence="7">
    <location>
        <begin position="227"/>
        <end position="251"/>
    </location>
</feature>
<evidence type="ECO:0000313" key="10">
    <source>
        <dbReference type="Proteomes" id="UP000663832"/>
    </source>
</evidence>
<feature type="transmembrane region" description="Helical" evidence="7">
    <location>
        <begin position="471"/>
        <end position="494"/>
    </location>
</feature>
<dbReference type="Gene3D" id="1.20.1250.20">
    <property type="entry name" value="MFS general substrate transporter like domains"/>
    <property type="match status" value="1"/>
</dbReference>
<feature type="transmembrane region" description="Helical" evidence="7">
    <location>
        <begin position="434"/>
        <end position="459"/>
    </location>
</feature>
<evidence type="ECO:0000256" key="5">
    <source>
        <dbReference type="ARBA" id="ARBA00023136"/>
    </source>
</evidence>
<evidence type="ECO:0000256" key="3">
    <source>
        <dbReference type="ARBA" id="ARBA00022692"/>
    </source>
</evidence>
<proteinExistence type="inferred from homology"/>
<dbReference type="Proteomes" id="UP000663832">
    <property type="component" value="Unassembled WGS sequence"/>
</dbReference>
<keyword evidence="3 7" id="KW-0812">Transmembrane</keyword>
<gene>
    <name evidence="9" type="ORF">QVE165_LOCUS23156</name>
</gene>
<comment type="similarity">
    <text evidence="6">Belongs to the major facilitator superfamily. Sugar transporter (TC 2.A.1.1) family.</text>
</comment>
<evidence type="ECO:0000313" key="9">
    <source>
        <dbReference type="EMBL" id="CAF1153610.1"/>
    </source>
</evidence>
<evidence type="ECO:0000256" key="7">
    <source>
        <dbReference type="SAM" id="Phobius"/>
    </source>
</evidence>
<feature type="transmembrane region" description="Helical" evidence="7">
    <location>
        <begin position="257"/>
        <end position="279"/>
    </location>
</feature>
<feature type="transmembrane region" description="Helical" evidence="7">
    <location>
        <begin position="189"/>
        <end position="215"/>
    </location>
</feature>
<name>A0A814SWX8_9BILA</name>
<protein>
    <recommendedName>
        <fullName evidence="8">Major facilitator superfamily (MFS) profile domain-containing protein</fullName>
    </recommendedName>
</protein>